<accession>A0AAD0J7P0</accession>
<sequence>MSLRKGVHVALWLASACSFMGFSGAFVAVASAVEPGEYFYVEGGHSHGALVVKGGRFTLDTIGGNCHTCSLTGTLKGNTGVATDGGETCRISITGGHGAVKVDSGNTDACRSYCGVRAMFDGAYRQPTAACTDRSRAARLTQARALYVKKNYAAAEMVFTSLIDECTRDMDWIEIDRVRSDLALTQYHLGKSAKCLATLSQTTAMRNHDDSDNESDASFGLPPCDATNYQSTGKAILHNAALCKAPVAARGVTN</sequence>
<protein>
    <recommendedName>
        <fullName evidence="4">Lipoprotein</fullName>
    </recommendedName>
</protein>
<organism evidence="2 3">
    <name type="scientific">Burkholderia cenocepacia</name>
    <dbReference type="NCBI Taxonomy" id="95486"/>
    <lineage>
        <taxon>Bacteria</taxon>
        <taxon>Pseudomonadati</taxon>
        <taxon>Pseudomonadota</taxon>
        <taxon>Betaproteobacteria</taxon>
        <taxon>Burkholderiales</taxon>
        <taxon>Burkholderiaceae</taxon>
        <taxon>Burkholderia</taxon>
        <taxon>Burkholderia cepacia complex</taxon>
    </lineage>
</organism>
<proteinExistence type="predicted"/>
<keyword evidence="1" id="KW-0732">Signal</keyword>
<reference evidence="2 3" key="1">
    <citation type="submission" date="2017-04" db="EMBL/GenBank/DDBJ databases">
        <title>Complete genome sequence of Burkholderia cenocepacia PC184 Midwest clone.</title>
        <authorList>
            <person name="Mulks M.H."/>
            <person name="Cooper V.S."/>
        </authorList>
    </citation>
    <scope>NUCLEOTIDE SEQUENCE [LARGE SCALE GENOMIC DNA]</scope>
    <source>
        <strain evidence="2 3">PC184 Mulks</strain>
    </source>
</reference>
<name>A0AAD0J7P0_9BURK</name>
<evidence type="ECO:0000256" key="1">
    <source>
        <dbReference type="SAM" id="SignalP"/>
    </source>
</evidence>
<evidence type="ECO:0008006" key="4">
    <source>
        <dbReference type="Google" id="ProtNLM"/>
    </source>
</evidence>
<evidence type="ECO:0000313" key="3">
    <source>
        <dbReference type="Proteomes" id="UP000244809"/>
    </source>
</evidence>
<dbReference type="AlphaFoldDB" id="A0AAD0J7P0"/>
<gene>
    <name evidence="2" type="ORF">B9Z07_29270</name>
</gene>
<evidence type="ECO:0000313" key="2">
    <source>
        <dbReference type="EMBL" id="AWG32774.1"/>
    </source>
</evidence>
<dbReference type="Proteomes" id="UP000244809">
    <property type="component" value="Chromosome 3"/>
</dbReference>
<dbReference type="PROSITE" id="PS51257">
    <property type="entry name" value="PROKAR_LIPOPROTEIN"/>
    <property type="match status" value="1"/>
</dbReference>
<feature type="chain" id="PRO_5041959122" description="Lipoprotein" evidence="1">
    <location>
        <begin position="28"/>
        <end position="254"/>
    </location>
</feature>
<feature type="signal peptide" evidence="1">
    <location>
        <begin position="1"/>
        <end position="27"/>
    </location>
</feature>
<dbReference type="RefSeq" id="WP_006478322.1">
    <property type="nucleotide sequence ID" value="NZ_CADEUB010000004.1"/>
</dbReference>
<dbReference type="EMBL" id="CP021069">
    <property type="protein sequence ID" value="AWG32774.1"/>
    <property type="molecule type" value="Genomic_DNA"/>
</dbReference>